<sequence length="139" mass="16403">MSRPGAWNRVFSNLWKYLKNDFSKKRYVAEDDFGNRYYQIENSRQNVSRGFDPPTSGNSSRPGIEWEAWLKGTRRFPPSKEEIFLNRSKQQAQLEQDARTEKRAPHVAADAPKPEDGPQRYPKYKDMEVTPGHREERDR</sequence>
<dbReference type="OrthoDB" id="10255576at2759"/>
<dbReference type="AlphaFoldDB" id="A0A8S1HRU6"/>
<evidence type="ECO:0008006" key="5">
    <source>
        <dbReference type="Google" id="ProtNLM"/>
    </source>
</evidence>
<protein>
    <recommendedName>
        <fullName evidence="5">NADH dehydrogenase [ubiquinone] 1 alpha subcomplex subunit 12</fullName>
    </recommendedName>
</protein>
<dbReference type="GO" id="GO:0045271">
    <property type="term" value="C:respiratory chain complex I"/>
    <property type="evidence" value="ECO:0007669"/>
    <property type="project" value="InterPro"/>
</dbReference>
<gene>
    <name evidence="3" type="ORF">CAUJ_LOCUS13996</name>
</gene>
<dbReference type="EMBL" id="CAJGYM010000115">
    <property type="protein sequence ID" value="CAD6198089.1"/>
    <property type="molecule type" value="Genomic_DNA"/>
</dbReference>
<evidence type="ECO:0000256" key="2">
    <source>
        <dbReference type="SAM" id="MobiDB-lite"/>
    </source>
</evidence>
<keyword evidence="4" id="KW-1185">Reference proteome</keyword>
<feature type="region of interest" description="Disordered" evidence="2">
    <location>
        <begin position="42"/>
        <end position="64"/>
    </location>
</feature>
<evidence type="ECO:0000313" key="4">
    <source>
        <dbReference type="Proteomes" id="UP000835052"/>
    </source>
</evidence>
<dbReference type="Proteomes" id="UP000835052">
    <property type="component" value="Unassembled WGS sequence"/>
</dbReference>
<proteinExistence type="inferred from homology"/>
<evidence type="ECO:0000313" key="3">
    <source>
        <dbReference type="EMBL" id="CAD6198089.1"/>
    </source>
</evidence>
<dbReference type="PANTHER" id="PTHR32470:SF2">
    <property type="entry name" value="NADH DEHYDROGENASE [UBIQUINONE] 1 ALPHA SUBCOMPLEX ASSEMBLY FACTOR 2"/>
    <property type="match status" value="1"/>
</dbReference>
<dbReference type="InterPro" id="IPR007763">
    <property type="entry name" value="NDUFA12"/>
</dbReference>
<dbReference type="GO" id="GO:0005739">
    <property type="term" value="C:mitochondrion"/>
    <property type="evidence" value="ECO:0007669"/>
    <property type="project" value="TreeGrafter"/>
</dbReference>
<comment type="similarity">
    <text evidence="1">Belongs to the complex I NDUFA12 subunit family.</text>
</comment>
<evidence type="ECO:0000256" key="1">
    <source>
        <dbReference type="ARBA" id="ARBA00007355"/>
    </source>
</evidence>
<comment type="caution">
    <text evidence="3">The sequence shown here is derived from an EMBL/GenBank/DDBJ whole genome shotgun (WGS) entry which is preliminary data.</text>
</comment>
<feature type="compositionally biased region" description="Basic and acidic residues" evidence="2">
    <location>
        <begin position="112"/>
        <end position="139"/>
    </location>
</feature>
<reference evidence="3" key="1">
    <citation type="submission" date="2020-10" db="EMBL/GenBank/DDBJ databases">
        <authorList>
            <person name="Kikuchi T."/>
        </authorList>
    </citation>
    <scope>NUCLEOTIDE SEQUENCE</scope>
    <source>
        <strain evidence="3">NKZ352</strain>
    </source>
</reference>
<dbReference type="GO" id="GO:0032981">
    <property type="term" value="P:mitochondrial respiratory chain complex I assembly"/>
    <property type="evidence" value="ECO:0007669"/>
    <property type="project" value="TreeGrafter"/>
</dbReference>
<name>A0A8S1HRU6_9PELO</name>
<dbReference type="Pfam" id="PF05071">
    <property type="entry name" value="NDUFA12"/>
    <property type="match status" value="1"/>
</dbReference>
<organism evidence="3 4">
    <name type="scientific">Caenorhabditis auriculariae</name>
    <dbReference type="NCBI Taxonomy" id="2777116"/>
    <lineage>
        <taxon>Eukaryota</taxon>
        <taxon>Metazoa</taxon>
        <taxon>Ecdysozoa</taxon>
        <taxon>Nematoda</taxon>
        <taxon>Chromadorea</taxon>
        <taxon>Rhabditida</taxon>
        <taxon>Rhabditina</taxon>
        <taxon>Rhabditomorpha</taxon>
        <taxon>Rhabditoidea</taxon>
        <taxon>Rhabditidae</taxon>
        <taxon>Peloderinae</taxon>
        <taxon>Caenorhabditis</taxon>
    </lineage>
</organism>
<dbReference type="InterPro" id="IPR052618">
    <property type="entry name" value="ComplexI_NDUFA12"/>
</dbReference>
<accession>A0A8S1HRU6</accession>
<feature type="region of interest" description="Disordered" evidence="2">
    <location>
        <begin position="88"/>
        <end position="139"/>
    </location>
</feature>
<dbReference type="PANTHER" id="PTHR32470">
    <property type="entry name" value="ADH DEHYDROGENASE [UBIQUINONE] 1 ALPHA SUBCOMPLEX ASSEMBLY FACTOR 2"/>
    <property type="match status" value="1"/>
</dbReference>